<comment type="caution">
    <text evidence="3">The sequence shown here is derived from an EMBL/GenBank/DDBJ whole genome shotgun (WGS) entry which is preliminary data.</text>
</comment>
<evidence type="ECO:0000259" key="2">
    <source>
        <dbReference type="PROSITE" id="PS50983"/>
    </source>
</evidence>
<dbReference type="RefSeq" id="WP_197310880.1">
    <property type="nucleotide sequence ID" value="NZ_JADZLT010000049.1"/>
</dbReference>
<evidence type="ECO:0000256" key="1">
    <source>
        <dbReference type="SAM" id="SignalP"/>
    </source>
</evidence>
<dbReference type="SUPFAM" id="SSF53807">
    <property type="entry name" value="Helical backbone' metal receptor"/>
    <property type="match status" value="1"/>
</dbReference>
<sequence>MTSLSRRQALRASAIAALSVALWTANRPARAAAGRRIVSVGGAVTEILFALGKADEIVAVDTTSTFPAAAGALPNVGYMRALAAEGVLSVAPDLILAQEGAGPPDALAILAAGSVPLVTIPDVPSPAGVADKIRAVGAAVGANAAADELAESTAARFAALRREVAAVTVRKRVLFVLSLAGGRATVGGTGTAADALIALAGGVNAAEAIAGYKPMSDEAILAAAPDLVISMARGDHALDAATVFALPAFAGTPAAADRSLLAMDGLYLLGFGPRTPDAARDVAAALYPGSIAPADPAP</sequence>
<feature type="chain" id="PRO_5037503695" evidence="1">
    <location>
        <begin position="32"/>
        <end position="298"/>
    </location>
</feature>
<dbReference type="PROSITE" id="PS50983">
    <property type="entry name" value="FE_B12_PBP"/>
    <property type="match status" value="1"/>
</dbReference>
<proteinExistence type="predicted"/>
<dbReference type="AlphaFoldDB" id="A0A931I124"/>
<organism evidence="3 4">
    <name type="scientific">Methylobrevis albus</name>
    <dbReference type="NCBI Taxonomy" id="2793297"/>
    <lineage>
        <taxon>Bacteria</taxon>
        <taxon>Pseudomonadati</taxon>
        <taxon>Pseudomonadota</taxon>
        <taxon>Alphaproteobacteria</taxon>
        <taxon>Hyphomicrobiales</taxon>
        <taxon>Pleomorphomonadaceae</taxon>
        <taxon>Methylobrevis</taxon>
    </lineage>
</organism>
<feature type="signal peptide" evidence="1">
    <location>
        <begin position="1"/>
        <end position="31"/>
    </location>
</feature>
<dbReference type="InterPro" id="IPR006311">
    <property type="entry name" value="TAT_signal"/>
</dbReference>
<dbReference type="PANTHER" id="PTHR30535:SF4">
    <property type="entry name" value="HEMIN-BINDING PERIPLASMIC PROTEIN HMUT"/>
    <property type="match status" value="1"/>
</dbReference>
<name>A0A931I124_9HYPH</name>
<evidence type="ECO:0000313" key="4">
    <source>
        <dbReference type="Proteomes" id="UP000631694"/>
    </source>
</evidence>
<feature type="domain" description="Fe/B12 periplasmic-binding" evidence="2">
    <location>
        <begin position="36"/>
        <end position="290"/>
    </location>
</feature>
<gene>
    <name evidence="3" type="ORF">I5731_08240</name>
</gene>
<keyword evidence="1" id="KW-0732">Signal</keyword>
<dbReference type="InterPro" id="IPR050902">
    <property type="entry name" value="ABC_Transporter_SBP"/>
</dbReference>
<dbReference type="Gene3D" id="3.40.50.1980">
    <property type="entry name" value="Nitrogenase molybdenum iron protein domain"/>
    <property type="match status" value="2"/>
</dbReference>
<dbReference type="InterPro" id="IPR002491">
    <property type="entry name" value="ABC_transptr_periplasmic_BD"/>
</dbReference>
<reference evidence="3" key="1">
    <citation type="submission" date="2020-12" db="EMBL/GenBank/DDBJ databases">
        <title>Methylobrevis albus sp. nov., isolated from fresh water lack sediment.</title>
        <authorList>
            <person name="Zou Q."/>
        </authorList>
    </citation>
    <scope>NUCLEOTIDE SEQUENCE</scope>
    <source>
        <strain evidence="3">L22</strain>
    </source>
</reference>
<dbReference type="Pfam" id="PF01497">
    <property type="entry name" value="Peripla_BP_2"/>
    <property type="match status" value="1"/>
</dbReference>
<protein>
    <submittedName>
        <fullName evidence="3">ABC transporter substrate-binding protein</fullName>
    </submittedName>
</protein>
<dbReference type="PROSITE" id="PS51318">
    <property type="entry name" value="TAT"/>
    <property type="match status" value="1"/>
</dbReference>
<dbReference type="Proteomes" id="UP000631694">
    <property type="component" value="Unassembled WGS sequence"/>
</dbReference>
<dbReference type="PANTHER" id="PTHR30535">
    <property type="entry name" value="VITAMIN B12-BINDING PROTEIN"/>
    <property type="match status" value="1"/>
</dbReference>
<keyword evidence="4" id="KW-1185">Reference proteome</keyword>
<accession>A0A931I124</accession>
<dbReference type="EMBL" id="JADZLT010000049">
    <property type="protein sequence ID" value="MBH0237807.1"/>
    <property type="molecule type" value="Genomic_DNA"/>
</dbReference>
<evidence type="ECO:0000313" key="3">
    <source>
        <dbReference type="EMBL" id="MBH0237807.1"/>
    </source>
</evidence>